<dbReference type="Pfam" id="PF01000">
    <property type="entry name" value="RNA_pol_A_bac"/>
    <property type="match status" value="1"/>
</dbReference>
<dbReference type="InterPro" id="IPR011773">
    <property type="entry name" value="DNA-dir_RpoA"/>
</dbReference>
<dbReference type="Gene3D" id="1.10.150.20">
    <property type="entry name" value="5' to 3' exonuclease, C-terminal subdomain"/>
    <property type="match status" value="1"/>
</dbReference>
<dbReference type="KEGG" id="ptrh:RsTaC01_0663"/>
<comment type="catalytic activity">
    <reaction evidence="10 11">
        <text>RNA(n) + a ribonucleoside 5'-triphosphate = RNA(n+1) + diphosphate</text>
        <dbReference type="Rhea" id="RHEA:21248"/>
        <dbReference type="Rhea" id="RHEA-COMP:14527"/>
        <dbReference type="Rhea" id="RHEA-COMP:17342"/>
        <dbReference type="ChEBI" id="CHEBI:33019"/>
        <dbReference type="ChEBI" id="CHEBI:61557"/>
        <dbReference type="ChEBI" id="CHEBI:140395"/>
        <dbReference type="EC" id="2.7.7.6"/>
    </reaction>
</comment>
<keyword evidence="5 11" id="KW-0808">Transferase</keyword>
<sequence length="341" mass="38068">MIEIEKPSVITEETSENKNYGKFIIGPLERGFGSTLGNSLRRVLLSSLPGTAPKSIKIDGVMHEFSTISGVKEDVPEIVLNIKNLKSKLLFSEEDTIVRIDKTGECEITAKDIIHDSEVEILNLDMHIASLNKNSSLKMEILLSNGRGYVSLEKNRDSVKTKTLGSIPVDSIYTPVTKVNYYIEPTRVGQFTDYDKLVLEVWTNGVLTAHEAISLSAKILTEHLNLFLEIPDVSQEIQGLEVTFEKSKSSNTISNIINKNKPRKALNLSEDTPIENLDFSVRAYNCLKRANINVVKDLAVLAREELESVKNLGKKSLDEILGKLQDIGIDLQSRINLEDRD</sequence>
<comment type="subunit">
    <text evidence="11">Homodimer. The RNAP catalytic core consists of 2 alpha, 1 beta, 1 beta' and 1 omega subunit. When a sigma factor is associated with the core the holoenzyme is formed, which can initiate transcription.</text>
</comment>
<proteinExistence type="inferred from homology"/>
<dbReference type="InterPro" id="IPR011263">
    <property type="entry name" value="DNA-dir_RNA_pol_RpoA/D/Rpb3"/>
</dbReference>
<dbReference type="EC" id="2.7.7.6" evidence="2 11"/>
<organism evidence="13">
    <name type="scientific">Candidatus Paraimprobicoccus trichonymphae</name>
    <dbReference type="NCBI Taxonomy" id="3033793"/>
    <lineage>
        <taxon>Bacteria</taxon>
        <taxon>Bacillati</taxon>
        <taxon>Bacillota</taxon>
        <taxon>Clostridia</taxon>
        <taxon>Candidatus Paraimprobicoccus</taxon>
    </lineage>
</organism>
<comment type="similarity">
    <text evidence="1 11">Belongs to the RNA polymerase alpha chain family.</text>
</comment>
<dbReference type="GO" id="GO:0046983">
    <property type="term" value="F:protein dimerization activity"/>
    <property type="evidence" value="ECO:0007669"/>
    <property type="project" value="InterPro"/>
</dbReference>
<feature type="region of interest" description="Alpha N-terminal domain (alpha-NTD)" evidence="11">
    <location>
        <begin position="1"/>
        <end position="234"/>
    </location>
</feature>
<dbReference type="NCBIfam" id="TIGR02027">
    <property type="entry name" value="rpoA"/>
    <property type="match status" value="1"/>
</dbReference>
<dbReference type="Pfam" id="PF03118">
    <property type="entry name" value="RNA_pol_A_CTD"/>
    <property type="match status" value="1"/>
</dbReference>
<dbReference type="GO" id="GO:0006351">
    <property type="term" value="P:DNA-templated transcription"/>
    <property type="evidence" value="ECO:0007669"/>
    <property type="project" value="UniProtKB-UniRule"/>
</dbReference>
<dbReference type="NCBIfam" id="NF003513">
    <property type="entry name" value="PRK05182.1-2"/>
    <property type="match status" value="1"/>
</dbReference>
<evidence type="ECO:0000313" key="13">
    <source>
        <dbReference type="EMBL" id="BED92781.1"/>
    </source>
</evidence>
<dbReference type="NCBIfam" id="NF003519">
    <property type="entry name" value="PRK05182.2-5"/>
    <property type="match status" value="1"/>
</dbReference>
<evidence type="ECO:0000256" key="6">
    <source>
        <dbReference type="ARBA" id="ARBA00022695"/>
    </source>
</evidence>
<reference evidence="13" key="1">
    <citation type="journal article" date="2023" name="ISME J.">
        <title>Emergence of putative energy parasites within Clostridia revealed by genome analysis of a novel endosymbiotic clade.</title>
        <authorList>
            <person name="Takahashi K."/>
            <person name="Kuwahara H."/>
            <person name="Horikawa Y."/>
            <person name="Izawa K."/>
            <person name="Kato D."/>
            <person name="Inagaki T."/>
            <person name="Yuki M."/>
            <person name="Ohkuma M."/>
            <person name="Hongoh Y."/>
        </authorList>
    </citation>
    <scope>NUCLEOTIDE SEQUENCE</scope>
    <source>
        <strain evidence="13">RsTa-C01</strain>
    </source>
</reference>
<evidence type="ECO:0000259" key="12">
    <source>
        <dbReference type="SMART" id="SM00662"/>
    </source>
</evidence>
<evidence type="ECO:0000256" key="7">
    <source>
        <dbReference type="ARBA" id="ARBA00023163"/>
    </source>
</evidence>
<dbReference type="InterPro" id="IPR036643">
    <property type="entry name" value="RNApol_insert_sf"/>
</dbReference>
<evidence type="ECO:0000256" key="11">
    <source>
        <dbReference type="HAMAP-Rule" id="MF_00059"/>
    </source>
</evidence>
<comment type="domain">
    <text evidence="11">The N-terminal domain is essential for RNAP assembly and basal transcription, whereas the C-terminal domain is involved in interaction with transcriptional regulators and with upstream promoter elements.</text>
</comment>
<dbReference type="SUPFAM" id="SSF56553">
    <property type="entry name" value="Insert subdomain of RNA polymerase alpha subunit"/>
    <property type="match status" value="1"/>
</dbReference>
<dbReference type="InterPro" id="IPR011260">
    <property type="entry name" value="RNAP_asu_C"/>
</dbReference>
<dbReference type="Pfam" id="PF01193">
    <property type="entry name" value="RNA_pol_L"/>
    <property type="match status" value="1"/>
</dbReference>
<dbReference type="AlphaFoldDB" id="A0AA48HZT7"/>
<dbReference type="Gene3D" id="3.30.1360.10">
    <property type="entry name" value="RNA polymerase, RBP11-like subunit"/>
    <property type="match status" value="1"/>
</dbReference>
<evidence type="ECO:0000256" key="1">
    <source>
        <dbReference type="ARBA" id="ARBA00007123"/>
    </source>
</evidence>
<accession>A0AA48HZT7</accession>
<evidence type="ECO:0000256" key="9">
    <source>
        <dbReference type="ARBA" id="ARBA00033070"/>
    </source>
</evidence>
<feature type="domain" description="DNA-directed RNA polymerase RpoA/D/Rpb3-type" evidence="12">
    <location>
        <begin position="20"/>
        <end position="230"/>
    </location>
</feature>
<keyword evidence="7 11" id="KW-0804">Transcription</keyword>
<dbReference type="GO" id="GO:0000428">
    <property type="term" value="C:DNA-directed RNA polymerase complex"/>
    <property type="evidence" value="ECO:0007669"/>
    <property type="project" value="UniProtKB-KW"/>
</dbReference>
<protein>
    <recommendedName>
        <fullName evidence="3 11">DNA-directed RNA polymerase subunit alpha</fullName>
        <shortName evidence="11">RNAP subunit alpha</shortName>
        <ecNumber evidence="2 11">2.7.7.6</ecNumber>
    </recommendedName>
    <alternativeName>
        <fullName evidence="9 11">RNA polymerase subunit alpha</fullName>
    </alternativeName>
    <alternativeName>
        <fullName evidence="8 11">Transcriptase subunit alpha</fullName>
    </alternativeName>
</protein>
<dbReference type="HAMAP" id="MF_00059">
    <property type="entry name" value="RNApol_bact_RpoA"/>
    <property type="match status" value="1"/>
</dbReference>
<evidence type="ECO:0000256" key="8">
    <source>
        <dbReference type="ARBA" id="ARBA00032524"/>
    </source>
</evidence>
<evidence type="ECO:0000256" key="4">
    <source>
        <dbReference type="ARBA" id="ARBA00022478"/>
    </source>
</evidence>
<keyword evidence="6 11" id="KW-0548">Nucleotidyltransferase</keyword>
<dbReference type="SUPFAM" id="SSF47789">
    <property type="entry name" value="C-terminal domain of RNA polymerase alpha subunit"/>
    <property type="match status" value="1"/>
</dbReference>
<dbReference type="SUPFAM" id="SSF55257">
    <property type="entry name" value="RBP11-like subunits of RNA polymerase"/>
    <property type="match status" value="1"/>
</dbReference>
<dbReference type="GO" id="GO:0003677">
    <property type="term" value="F:DNA binding"/>
    <property type="evidence" value="ECO:0007669"/>
    <property type="project" value="UniProtKB-UniRule"/>
</dbReference>
<name>A0AA48HZT7_9FIRM</name>
<dbReference type="FunFam" id="2.170.120.12:FF:000001">
    <property type="entry name" value="DNA-directed RNA polymerase subunit alpha"/>
    <property type="match status" value="1"/>
</dbReference>
<evidence type="ECO:0000256" key="10">
    <source>
        <dbReference type="ARBA" id="ARBA00048552"/>
    </source>
</evidence>
<dbReference type="InterPro" id="IPR036603">
    <property type="entry name" value="RBP11-like"/>
</dbReference>
<dbReference type="CDD" id="cd06928">
    <property type="entry name" value="RNAP_alpha_NTD"/>
    <property type="match status" value="1"/>
</dbReference>
<dbReference type="EMBL" id="AP027925">
    <property type="protein sequence ID" value="BED92781.1"/>
    <property type="molecule type" value="Genomic_DNA"/>
</dbReference>
<evidence type="ECO:0000256" key="5">
    <source>
        <dbReference type="ARBA" id="ARBA00022679"/>
    </source>
</evidence>
<dbReference type="Gene3D" id="2.170.120.12">
    <property type="entry name" value="DNA-directed RNA polymerase, insert domain"/>
    <property type="match status" value="1"/>
</dbReference>
<evidence type="ECO:0000256" key="2">
    <source>
        <dbReference type="ARBA" id="ARBA00012418"/>
    </source>
</evidence>
<dbReference type="InterPro" id="IPR011262">
    <property type="entry name" value="DNA-dir_RNA_pol_insert"/>
</dbReference>
<keyword evidence="4 11" id="KW-0240">DNA-directed RNA polymerase</keyword>
<dbReference type="SMART" id="SM00662">
    <property type="entry name" value="RPOLD"/>
    <property type="match status" value="1"/>
</dbReference>
<gene>
    <name evidence="11" type="primary">rpoA</name>
    <name evidence="13" type="ORF">RsTaC01_0663</name>
</gene>
<comment type="function">
    <text evidence="11">DNA-dependent RNA polymerase catalyzes the transcription of DNA into RNA using the four ribonucleoside triphosphates as substrates.</text>
</comment>
<dbReference type="GO" id="GO:0003899">
    <property type="term" value="F:DNA-directed RNA polymerase activity"/>
    <property type="evidence" value="ECO:0007669"/>
    <property type="project" value="UniProtKB-UniRule"/>
</dbReference>
<dbReference type="GO" id="GO:0005737">
    <property type="term" value="C:cytoplasm"/>
    <property type="evidence" value="ECO:0007669"/>
    <property type="project" value="UniProtKB-ARBA"/>
</dbReference>
<evidence type="ECO:0000256" key="3">
    <source>
        <dbReference type="ARBA" id="ARBA00015972"/>
    </source>
</evidence>
<feature type="region of interest" description="Alpha C-terminal domain (alpha-CTD)" evidence="11">
    <location>
        <begin position="253"/>
        <end position="341"/>
    </location>
</feature>
<dbReference type="Proteomes" id="UP001335720">
    <property type="component" value="Chromosome"/>
</dbReference>